<dbReference type="Pfam" id="PF11258">
    <property type="entry name" value="DUF3048"/>
    <property type="match status" value="1"/>
</dbReference>
<dbReference type="AlphaFoldDB" id="A0A4Q0VW67"/>
<dbReference type="InterPro" id="IPR021416">
    <property type="entry name" value="DUF3048_N"/>
</dbReference>
<dbReference type="Gene3D" id="3.50.90.10">
    <property type="entry name" value="YerB-like"/>
    <property type="match status" value="1"/>
</dbReference>
<feature type="domain" description="DUF3048" evidence="1">
    <location>
        <begin position="60"/>
        <end position="198"/>
    </location>
</feature>
<dbReference type="SUPFAM" id="SSF159774">
    <property type="entry name" value="YerB-like"/>
    <property type="match status" value="1"/>
</dbReference>
<sequence>MKRFTLSLILLFLIMFIVACNKDESSHVVEEPGEVEVEEEIEIEPVEEEEKEVFLNTYPLTGIGTNEEVSHRAFGVMIENTRSARPQSGIYQADLVYEVLSEATITRLLAFFHSERPEIIGPVRSARDYYIRLNNGYNGIYVSAGGSPQAFAMFQSGQVDFISGLDYDGRYFSRSSARKAPHNLYTSYDNLLKAAEHAKRSLTVPVPPLPFLEKGAVVLGDKANEVSINYGSNANNVVYQYDEAEKRYIRIIGGDQSLDLETKNPVLIDNIFVVEMGHRVIDDVGRRAIDITSGGNGFLIHHGVVQSVQWTNVDGQILPMKNGEKVGFVQGKTWINIVPKLDSNVTLN</sequence>
<dbReference type="InterPro" id="IPR023158">
    <property type="entry name" value="YerB-like_sf"/>
</dbReference>
<proteinExistence type="predicted"/>
<evidence type="ECO:0000259" key="1">
    <source>
        <dbReference type="Pfam" id="PF11258"/>
    </source>
</evidence>
<dbReference type="Proteomes" id="UP000290649">
    <property type="component" value="Unassembled WGS sequence"/>
</dbReference>
<evidence type="ECO:0000313" key="3">
    <source>
        <dbReference type="EMBL" id="RXJ02381.1"/>
    </source>
</evidence>
<dbReference type="PROSITE" id="PS51257">
    <property type="entry name" value="PROKAR_LIPOPROTEIN"/>
    <property type="match status" value="1"/>
</dbReference>
<feature type="domain" description="DUF3048" evidence="2">
    <location>
        <begin position="226"/>
        <end position="335"/>
    </location>
</feature>
<accession>A0A4Q0VW67</accession>
<dbReference type="EMBL" id="QOUX01000025">
    <property type="protein sequence ID" value="RXJ02381.1"/>
    <property type="molecule type" value="Genomic_DNA"/>
</dbReference>
<keyword evidence="4" id="KW-1185">Reference proteome</keyword>
<evidence type="ECO:0000313" key="4">
    <source>
        <dbReference type="Proteomes" id="UP000290649"/>
    </source>
</evidence>
<dbReference type="InterPro" id="IPR035328">
    <property type="entry name" value="DUF3048_C"/>
</dbReference>
<name>A0A4Q0VW67_9BACI</name>
<organism evidence="3 4">
    <name type="scientific">Anaerobacillus alkaliphilus</name>
    <dbReference type="NCBI Taxonomy" id="1548597"/>
    <lineage>
        <taxon>Bacteria</taxon>
        <taxon>Bacillati</taxon>
        <taxon>Bacillota</taxon>
        <taxon>Bacilli</taxon>
        <taxon>Bacillales</taxon>
        <taxon>Bacillaceae</taxon>
        <taxon>Anaerobacillus</taxon>
    </lineage>
</organism>
<protein>
    <submittedName>
        <fullName evidence="3">DUF3048 domain-containing protein</fullName>
    </submittedName>
</protein>
<evidence type="ECO:0000259" key="2">
    <source>
        <dbReference type="Pfam" id="PF17479"/>
    </source>
</evidence>
<dbReference type="RefSeq" id="WP_129077485.1">
    <property type="nucleotide sequence ID" value="NZ_QOUX01000025.1"/>
</dbReference>
<dbReference type="OrthoDB" id="9779102at2"/>
<comment type="caution">
    <text evidence="3">The sequence shown here is derived from an EMBL/GenBank/DDBJ whole genome shotgun (WGS) entry which is preliminary data.</text>
</comment>
<gene>
    <name evidence="3" type="ORF">DS745_06665</name>
</gene>
<dbReference type="Pfam" id="PF17479">
    <property type="entry name" value="DUF3048_C"/>
    <property type="match status" value="1"/>
</dbReference>
<reference evidence="3 4" key="1">
    <citation type="journal article" date="2019" name="Int. J. Syst. Evol. Microbiol.">
        <title>Anaerobacillus alkaliphilus sp. nov., a novel alkaliphilic and moderately halophilic bacterium.</title>
        <authorList>
            <person name="Borsodi A.K."/>
            <person name="Aszalos J.M."/>
            <person name="Bihari P."/>
            <person name="Nagy I."/>
            <person name="Schumann P."/>
            <person name="Sproer C."/>
            <person name="Kovacs A.L."/>
            <person name="Boka K."/>
            <person name="Dobosy P."/>
            <person name="Ovari M."/>
            <person name="Szili-Kovacs T."/>
            <person name="Toth E."/>
        </authorList>
    </citation>
    <scope>NUCLEOTIDE SEQUENCE [LARGE SCALE GENOMIC DNA]</scope>
    <source>
        <strain evidence="3 4">B16-10</strain>
    </source>
</reference>